<dbReference type="CDD" id="cd07377">
    <property type="entry name" value="WHTH_GntR"/>
    <property type="match status" value="1"/>
</dbReference>
<keyword evidence="5" id="KW-0805">Transcription regulation</keyword>
<keyword evidence="6" id="KW-0238">DNA-binding</keyword>
<dbReference type="InterPro" id="IPR004839">
    <property type="entry name" value="Aminotransferase_I/II_large"/>
</dbReference>
<dbReference type="Gene3D" id="3.90.1150.10">
    <property type="entry name" value="Aspartate Aminotransferase, domain 1"/>
    <property type="match status" value="1"/>
</dbReference>
<keyword evidence="2 9" id="KW-0032">Aminotransferase</keyword>
<dbReference type="InterPro" id="IPR015422">
    <property type="entry name" value="PyrdxlP-dep_Trfase_small"/>
</dbReference>
<dbReference type="SMART" id="SM00345">
    <property type="entry name" value="HTH_GNTR"/>
    <property type="match status" value="1"/>
</dbReference>
<dbReference type="CDD" id="cd00609">
    <property type="entry name" value="AAT_like"/>
    <property type="match status" value="1"/>
</dbReference>
<dbReference type="Pfam" id="PF00392">
    <property type="entry name" value="GntR"/>
    <property type="match status" value="1"/>
</dbReference>
<evidence type="ECO:0000256" key="6">
    <source>
        <dbReference type="ARBA" id="ARBA00023125"/>
    </source>
</evidence>
<dbReference type="Gene3D" id="1.10.10.10">
    <property type="entry name" value="Winged helix-like DNA-binding domain superfamily/Winged helix DNA-binding domain"/>
    <property type="match status" value="1"/>
</dbReference>
<accession>A0A831RTF0</accession>
<protein>
    <submittedName>
        <fullName evidence="9">PLP-dependent aminotransferase family protein</fullName>
    </submittedName>
</protein>
<dbReference type="SUPFAM" id="SSF46785">
    <property type="entry name" value="Winged helix' DNA-binding domain"/>
    <property type="match status" value="1"/>
</dbReference>
<dbReference type="PANTHER" id="PTHR46577:SF2">
    <property type="entry name" value="TRANSCRIPTIONAL REGULATORY PROTEIN"/>
    <property type="match status" value="1"/>
</dbReference>
<dbReference type="FunFam" id="3.40.640.10:FF:000023">
    <property type="entry name" value="Transcriptional regulator, GntR family"/>
    <property type="match status" value="1"/>
</dbReference>
<reference evidence="9" key="1">
    <citation type="journal article" date="2020" name="mSystems">
        <title>Genome- and Community-Level Interaction Insights into Carbon Utilization and Element Cycling Functions of Hydrothermarchaeota in Hydrothermal Sediment.</title>
        <authorList>
            <person name="Zhou Z."/>
            <person name="Liu Y."/>
            <person name="Xu W."/>
            <person name="Pan J."/>
            <person name="Luo Z.H."/>
            <person name="Li M."/>
        </authorList>
    </citation>
    <scope>NUCLEOTIDE SEQUENCE [LARGE SCALE GENOMIC DNA]</scope>
    <source>
        <strain evidence="9">HyVt-458</strain>
    </source>
</reference>
<evidence type="ECO:0000256" key="2">
    <source>
        <dbReference type="ARBA" id="ARBA00022576"/>
    </source>
</evidence>
<dbReference type="GO" id="GO:0003700">
    <property type="term" value="F:DNA-binding transcription factor activity"/>
    <property type="evidence" value="ECO:0007669"/>
    <property type="project" value="InterPro"/>
</dbReference>
<evidence type="ECO:0000256" key="4">
    <source>
        <dbReference type="ARBA" id="ARBA00022898"/>
    </source>
</evidence>
<dbReference type="Gene3D" id="3.40.640.10">
    <property type="entry name" value="Type I PLP-dependent aspartate aminotransferase-like (Major domain)"/>
    <property type="match status" value="1"/>
</dbReference>
<dbReference type="InterPro" id="IPR036390">
    <property type="entry name" value="WH_DNA-bd_sf"/>
</dbReference>
<dbReference type="PANTHER" id="PTHR46577">
    <property type="entry name" value="HTH-TYPE TRANSCRIPTIONAL REGULATORY PROTEIN GABR"/>
    <property type="match status" value="1"/>
</dbReference>
<dbReference type="EMBL" id="DRLF01000061">
    <property type="protein sequence ID" value="HEC05514.1"/>
    <property type="molecule type" value="Genomic_DNA"/>
</dbReference>
<proteinExistence type="inferred from homology"/>
<gene>
    <name evidence="9" type="ORF">ENJ12_01560</name>
</gene>
<dbReference type="InterPro" id="IPR051446">
    <property type="entry name" value="HTH_trans_reg/aminotransferase"/>
</dbReference>
<evidence type="ECO:0000256" key="1">
    <source>
        <dbReference type="ARBA" id="ARBA00005384"/>
    </source>
</evidence>
<evidence type="ECO:0000259" key="8">
    <source>
        <dbReference type="PROSITE" id="PS50949"/>
    </source>
</evidence>
<dbReference type="InterPro" id="IPR000524">
    <property type="entry name" value="Tscrpt_reg_HTH_GntR"/>
</dbReference>
<evidence type="ECO:0000256" key="7">
    <source>
        <dbReference type="ARBA" id="ARBA00023163"/>
    </source>
</evidence>
<dbReference type="InterPro" id="IPR015421">
    <property type="entry name" value="PyrdxlP-dep_Trfase_major"/>
</dbReference>
<evidence type="ECO:0000256" key="3">
    <source>
        <dbReference type="ARBA" id="ARBA00022679"/>
    </source>
</evidence>
<comment type="caution">
    <text evidence="9">The sequence shown here is derived from an EMBL/GenBank/DDBJ whole genome shotgun (WGS) entry which is preliminary data.</text>
</comment>
<comment type="similarity">
    <text evidence="1">In the C-terminal section; belongs to the class-I pyridoxal-phosphate-dependent aminotransferase family.</text>
</comment>
<evidence type="ECO:0000313" key="9">
    <source>
        <dbReference type="EMBL" id="HEC05514.1"/>
    </source>
</evidence>
<keyword evidence="7" id="KW-0804">Transcription</keyword>
<dbReference type="AlphaFoldDB" id="A0A831RTF0"/>
<name>A0A831RTF0_9GAMM</name>
<dbReference type="InterPro" id="IPR036388">
    <property type="entry name" value="WH-like_DNA-bd_sf"/>
</dbReference>
<evidence type="ECO:0000256" key="5">
    <source>
        <dbReference type="ARBA" id="ARBA00023015"/>
    </source>
</evidence>
<dbReference type="GO" id="GO:0003677">
    <property type="term" value="F:DNA binding"/>
    <property type="evidence" value="ECO:0007669"/>
    <property type="project" value="UniProtKB-KW"/>
</dbReference>
<dbReference type="GO" id="GO:0008483">
    <property type="term" value="F:transaminase activity"/>
    <property type="evidence" value="ECO:0007669"/>
    <property type="project" value="UniProtKB-KW"/>
</dbReference>
<keyword evidence="4" id="KW-0663">Pyridoxal phosphate</keyword>
<keyword evidence="3" id="KW-0808">Transferase</keyword>
<dbReference type="Pfam" id="PF00155">
    <property type="entry name" value="Aminotran_1_2"/>
    <property type="match status" value="1"/>
</dbReference>
<sequence length="472" mass="51863">MANKLYERVAKQLAGQIDEGLYRPGDRLPGVRRLARQFEVSISTIVQAQRLLEDDGLIEARPRSGYYVRVPFWPQPEPPGISRPTVRPVPVTGQELVLRLVQTANEPDCVQLGAAVPSPEFLPARPIQRALSAAARAGGDRLATYQFPPGSPELRRQIARRMLEAGCRVSPDDIVITSGCQEALILALRAVAKKGDVVAIESPSFYGLLQAIESLGMRALEIPTDPATGISVEALELALDKWPVKACVLTANFSNPLGSIMPPDKKQALVALLASHEIPLIEDDIYGDLGFEGERPQALRAYDETGGVIYCASFSKTLSPGLRVGWMLPGRWQEQIEYLKYVTSLAAPTLSQLAVADFLHHGGYDRHLRQVRSAYARQVTLMTRAVSKYFPEGTRVTQPRGGFVIWVELPKAVDALSLCQQALEQRISIAPGTIFSASGKYRNCIRLNCAQPWNDVLDRALMTVGRMADAMR</sequence>
<feature type="domain" description="HTH gntR-type" evidence="8">
    <location>
        <begin position="3"/>
        <end position="71"/>
    </location>
</feature>
<dbReference type="InterPro" id="IPR015424">
    <property type="entry name" value="PyrdxlP-dep_Trfase"/>
</dbReference>
<dbReference type="SUPFAM" id="SSF53383">
    <property type="entry name" value="PLP-dependent transferases"/>
    <property type="match status" value="1"/>
</dbReference>
<dbReference type="PROSITE" id="PS50949">
    <property type="entry name" value="HTH_GNTR"/>
    <property type="match status" value="1"/>
</dbReference>
<organism evidence="9">
    <name type="scientific">Thiolapillus brandeum</name>
    <dbReference type="NCBI Taxonomy" id="1076588"/>
    <lineage>
        <taxon>Bacteria</taxon>
        <taxon>Pseudomonadati</taxon>
        <taxon>Pseudomonadota</taxon>
        <taxon>Gammaproteobacteria</taxon>
        <taxon>Chromatiales</taxon>
        <taxon>Sedimenticolaceae</taxon>
        <taxon>Thiolapillus</taxon>
    </lineage>
</organism>
<dbReference type="GO" id="GO:0030170">
    <property type="term" value="F:pyridoxal phosphate binding"/>
    <property type="evidence" value="ECO:0007669"/>
    <property type="project" value="InterPro"/>
</dbReference>
<dbReference type="Proteomes" id="UP000886339">
    <property type="component" value="Unassembled WGS sequence"/>
</dbReference>